<keyword evidence="3" id="KW-1185">Reference proteome</keyword>
<sequence>MRALVWIYQGTGSPLTIPHLKEVHSLLSLNLMFLSETKNKTKYMEKIKSILNFDHCYVVDDMNRYGGMALLWNEETKVKDIKHSAFTIEVLIEDAEVKQEWWLVGIYASCDNQVRKNQWEVISRRKSLWGDNQIIMGDFNDVCSNEEKWGGRMREEWSFHDFRRFIQENQLIDVGFEGNPWTWSNQWQTGEIKQRLDRGLSSGGWHNLFEHTRCTHIESLGSDHSMLILDTMPGARTKRKKFFFDKRWIQREGIKEVVKKTWEEDVRGSRMFRVVNKIKRCRVALLKWRNGFIENSKKKKDFRPEATIDGGEKKSRLSWLRKGDKNTKYFHAVVKGRRKRNKIGHLQREDGSWATTDEEIITEVDNYYKHLFNSTRIECLADILDGLPSTITDHMNGNLTRPVEDNEIKLALFSMNPTKAPGPDGMTPLFFQHFWPTIKDEVVKAIKSFFQSGHMLKSLNYTTISLILKRQGKDGYTAIKLDMSKAYDRVEWGYLRAVMEKMGFCKLWVEWIMECITSVSYSFNIIERTRMKEETRQLRKILDQYKRGSGQVINLDKSSIYFSNNTKGKDKVEACEALPGVRTVNQGKYLGLPMVVTRAKSQLFGFIKDNITTRLTSWKNKFLSAAGKEVMLKAVTLVMPTYAMSCFKLPVSVCKEITRLMAKFWWGESEGKKQGTLVFLEQNNEGKTGWSLGFRNLQCFNKALLGKHLWRMIRFPNLLVSKILKAKYYPKAHILNCEIPKNSSWFWQSIMNELEFEGKENDGIKVVQKASIEWMEFEEAGTGKETRSTSETDAADARQREEGMEVKDLVELHIATQKATEGHKMGIGVVAKLNGTRIIADWALVDRTSQLAIQDEAAAMRLALIKVLQLRWHRIKSYTPITILLLC</sequence>
<feature type="region of interest" description="Disordered" evidence="1">
    <location>
        <begin position="779"/>
        <end position="798"/>
    </location>
</feature>
<evidence type="ECO:0000256" key="1">
    <source>
        <dbReference type="SAM" id="MobiDB-lite"/>
    </source>
</evidence>
<name>A0ABM4UFH7_COFAR</name>
<proteinExistence type="predicted"/>
<evidence type="ECO:0000259" key="2">
    <source>
        <dbReference type="Pfam" id="PF03372"/>
    </source>
</evidence>
<dbReference type="Proteomes" id="UP001652660">
    <property type="component" value="Chromosome 5c"/>
</dbReference>
<organism evidence="3 4">
    <name type="scientific">Coffea arabica</name>
    <name type="common">Arabian coffee</name>
    <dbReference type="NCBI Taxonomy" id="13443"/>
    <lineage>
        <taxon>Eukaryota</taxon>
        <taxon>Viridiplantae</taxon>
        <taxon>Streptophyta</taxon>
        <taxon>Embryophyta</taxon>
        <taxon>Tracheophyta</taxon>
        <taxon>Spermatophyta</taxon>
        <taxon>Magnoliopsida</taxon>
        <taxon>eudicotyledons</taxon>
        <taxon>Gunneridae</taxon>
        <taxon>Pentapetalae</taxon>
        <taxon>asterids</taxon>
        <taxon>lamiids</taxon>
        <taxon>Gentianales</taxon>
        <taxon>Rubiaceae</taxon>
        <taxon>Ixoroideae</taxon>
        <taxon>Gardenieae complex</taxon>
        <taxon>Bertiereae - Coffeeae clade</taxon>
        <taxon>Coffeeae</taxon>
        <taxon>Coffea</taxon>
    </lineage>
</organism>
<feature type="compositionally biased region" description="Basic and acidic residues" evidence="1">
    <location>
        <begin position="781"/>
        <end position="798"/>
    </location>
</feature>
<dbReference type="PANTHER" id="PTHR33116:SF86">
    <property type="entry name" value="REVERSE TRANSCRIPTASE DOMAIN-CONTAINING PROTEIN"/>
    <property type="match status" value="1"/>
</dbReference>
<evidence type="ECO:0000313" key="4">
    <source>
        <dbReference type="RefSeq" id="XP_071906010.1"/>
    </source>
</evidence>
<dbReference type="InterPro" id="IPR036691">
    <property type="entry name" value="Endo/exonu/phosph_ase_sf"/>
</dbReference>
<feature type="domain" description="Endonuclease/exonuclease/phosphatase" evidence="2">
    <location>
        <begin position="23"/>
        <end position="224"/>
    </location>
</feature>
<protein>
    <recommendedName>
        <fullName evidence="2">Endonuclease/exonuclease/phosphatase domain-containing protein</fullName>
    </recommendedName>
</protein>
<accession>A0ABM4UFH7</accession>
<dbReference type="Gene3D" id="3.60.10.10">
    <property type="entry name" value="Endonuclease/exonuclease/phosphatase"/>
    <property type="match status" value="1"/>
</dbReference>
<reference evidence="4" key="1">
    <citation type="submission" date="2025-08" db="UniProtKB">
        <authorList>
            <consortium name="RefSeq"/>
        </authorList>
    </citation>
    <scope>IDENTIFICATION</scope>
    <source>
        <tissue evidence="4">Leaves</tissue>
    </source>
</reference>
<dbReference type="Pfam" id="PF03372">
    <property type="entry name" value="Exo_endo_phos"/>
    <property type="match status" value="1"/>
</dbReference>
<dbReference type="RefSeq" id="XP_071906010.1">
    <property type="nucleotide sequence ID" value="XM_072049909.1"/>
</dbReference>
<gene>
    <name evidence="4" type="primary">LOC140007212</name>
</gene>
<dbReference type="PANTHER" id="PTHR33116">
    <property type="entry name" value="REVERSE TRANSCRIPTASE ZINC-BINDING DOMAIN-CONTAINING PROTEIN-RELATED-RELATED"/>
    <property type="match status" value="1"/>
</dbReference>
<dbReference type="SUPFAM" id="SSF56219">
    <property type="entry name" value="DNase I-like"/>
    <property type="match status" value="1"/>
</dbReference>
<dbReference type="InterPro" id="IPR005135">
    <property type="entry name" value="Endo/exonuclease/phosphatase"/>
</dbReference>
<dbReference type="GeneID" id="140007212"/>
<evidence type="ECO:0000313" key="3">
    <source>
        <dbReference type="Proteomes" id="UP001652660"/>
    </source>
</evidence>